<evidence type="ECO:0000256" key="1">
    <source>
        <dbReference type="SAM" id="MobiDB-lite"/>
    </source>
</evidence>
<dbReference type="Proteomes" id="UP000215289">
    <property type="component" value="Unassembled WGS sequence"/>
</dbReference>
<proteinExistence type="predicted"/>
<accession>A0A421DDV2</accession>
<evidence type="ECO:0000313" key="2">
    <source>
        <dbReference type="EMBL" id="RLM00303.1"/>
    </source>
</evidence>
<comment type="caution">
    <text evidence="2">The sequence shown here is derived from an EMBL/GenBank/DDBJ whole genome shotgun (WGS) entry which is preliminary data.</text>
</comment>
<protein>
    <submittedName>
        <fullName evidence="2">Uncharacterized protein</fullName>
    </submittedName>
</protein>
<dbReference type="OrthoDB" id="4449195at2759"/>
<evidence type="ECO:0000313" key="3">
    <source>
        <dbReference type="Proteomes" id="UP000215289"/>
    </source>
</evidence>
<feature type="compositionally biased region" description="Low complexity" evidence="1">
    <location>
        <begin position="1"/>
        <end position="23"/>
    </location>
</feature>
<dbReference type="AlphaFoldDB" id="A0A421DDV2"/>
<sequence>MNNNNNFSSTPNYNPNSLPNLNNGMDQSFYTNMDNTMQNNMNSTPNLGMNFSTAQAMAATAQNYNHPLYCTFNFFMVFTNLPDQPWPSYSVLQQCLGKVRARHARVYPSIDAIQSYNGAKTGDLILSFTAAAMTDGVIWTSAEGVIVHQMRNWDRERDLTAWVLIGAHGLADAQ</sequence>
<gene>
    <name evidence="2" type="ORF">CFD26_106361</name>
</gene>
<reference evidence="2 3" key="1">
    <citation type="submission" date="2018-08" db="EMBL/GenBank/DDBJ databases">
        <title>Draft genome sequences of two Aspergillus turcosus clinical strains isolated from bronchoalveolar lavage fluid: one azole-susceptible and the other azole-resistant.</title>
        <authorList>
            <person name="Parent-Michaud M."/>
            <person name="Dufresne P.J."/>
            <person name="Fournier E."/>
            <person name="Martineau C."/>
            <person name="Moreira S."/>
            <person name="Perkins V."/>
            <person name="De Repentigny L."/>
            <person name="Dufresne S.F."/>
        </authorList>
    </citation>
    <scope>NUCLEOTIDE SEQUENCE [LARGE SCALE GENOMIC DNA]</scope>
    <source>
        <strain evidence="2">HMR AF 1038</strain>
    </source>
</reference>
<organism evidence="2 3">
    <name type="scientific">Aspergillus turcosus</name>
    <dbReference type="NCBI Taxonomy" id="1245748"/>
    <lineage>
        <taxon>Eukaryota</taxon>
        <taxon>Fungi</taxon>
        <taxon>Dikarya</taxon>
        <taxon>Ascomycota</taxon>
        <taxon>Pezizomycotina</taxon>
        <taxon>Eurotiomycetes</taxon>
        <taxon>Eurotiomycetidae</taxon>
        <taxon>Eurotiales</taxon>
        <taxon>Aspergillaceae</taxon>
        <taxon>Aspergillus</taxon>
        <taxon>Aspergillus subgen. Fumigati</taxon>
    </lineage>
</organism>
<feature type="region of interest" description="Disordered" evidence="1">
    <location>
        <begin position="1"/>
        <end position="25"/>
    </location>
</feature>
<name>A0A421DDV2_9EURO</name>
<keyword evidence="3" id="KW-1185">Reference proteome</keyword>
<dbReference type="EMBL" id="NIDN02000017">
    <property type="protein sequence ID" value="RLM00303.1"/>
    <property type="molecule type" value="Genomic_DNA"/>
</dbReference>